<gene>
    <name evidence="2" type="ORF">EDD29_8508</name>
</gene>
<evidence type="ECO:0000259" key="1">
    <source>
        <dbReference type="Pfam" id="PF19054"/>
    </source>
</evidence>
<reference evidence="2 3" key="1">
    <citation type="submission" date="2018-11" db="EMBL/GenBank/DDBJ databases">
        <title>Sequencing the genomes of 1000 actinobacteria strains.</title>
        <authorList>
            <person name="Klenk H.-P."/>
        </authorList>
    </citation>
    <scope>NUCLEOTIDE SEQUENCE [LARGE SCALE GENOMIC DNA]</scope>
    <source>
        <strain evidence="2 3">DSM 44254</strain>
    </source>
</reference>
<dbReference type="Pfam" id="PF19054">
    <property type="entry name" value="DUF5753"/>
    <property type="match status" value="1"/>
</dbReference>
<comment type="caution">
    <text evidence="2">The sequence shown here is derived from an EMBL/GenBank/DDBJ whole genome shotgun (WGS) entry which is preliminary data.</text>
</comment>
<protein>
    <recommendedName>
        <fullName evidence="1">DUF5753 domain-containing protein</fullName>
    </recommendedName>
</protein>
<name>A0A3N1DB86_9ACTN</name>
<keyword evidence="3" id="KW-1185">Reference proteome</keyword>
<sequence>MPSVADVTQILGVYGGTDQATRLAFIDLTRQIRERGWWVPYGEVFPGSYAELEDAANRILTLQKEIVPGLLQTADYARELIARHIGDAREADLRLQARMTRQAILLRDKPPALRVVLAEEVLRRPIGGDAAMRRQLEKLLVEGERPNIEIRVIPTAAADYPTFGEGSMVIFEFDSPIDLDTVYVEYVPGGHYIEEIEQVRRCTVAYSGAAAAALSPEESADLISAIAKK</sequence>
<evidence type="ECO:0000313" key="3">
    <source>
        <dbReference type="Proteomes" id="UP000272400"/>
    </source>
</evidence>
<feature type="domain" description="DUF5753" evidence="1">
    <location>
        <begin position="48"/>
        <end position="224"/>
    </location>
</feature>
<proteinExistence type="predicted"/>
<dbReference type="EMBL" id="RJKE01000001">
    <property type="protein sequence ID" value="ROO90769.1"/>
    <property type="molecule type" value="Genomic_DNA"/>
</dbReference>
<evidence type="ECO:0000313" key="2">
    <source>
        <dbReference type="EMBL" id="ROO90769.1"/>
    </source>
</evidence>
<dbReference type="AlphaFoldDB" id="A0A3N1DB86"/>
<dbReference type="Proteomes" id="UP000272400">
    <property type="component" value="Unassembled WGS sequence"/>
</dbReference>
<accession>A0A3N1DB86</accession>
<dbReference type="InterPro" id="IPR043917">
    <property type="entry name" value="DUF5753"/>
</dbReference>
<organism evidence="2 3">
    <name type="scientific">Actinocorallia herbida</name>
    <dbReference type="NCBI Taxonomy" id="58109"/>
    <lineage>
        <taxon>Bacteria</taxon>
        <taxon>Bacillati</taxon>
        <taxon>Actinomycetota</taxon>
        <taxon>Actinomycetes</taxon>
        <taxon>Streptosporangiales</taxon>
        <taxon>Thermomonosporaceae</taxon>
        <taxon>Actinocorallia</taxon>
    </lineage>
</organism>